<dbReference type="Pfam" id="PF08241">
    <property type="entry name" value="Methyltransf_11"/>
    <property type="match status" value="1"/>
</dbReference>
<dbReference type="InterPro" id="IPR029063">
    <property type="entry name" value="SAM-dependent_MTases_sf"/>
</dbReference>
<name>A0A6H1UGB0_9GAMM</name>
<dbReference type="EMBL" id="CP051180">
    <property type="protein sequence ID" value="QIZ76832.1"/>
    <property type="molecule type" value="Genomic_DNA"/>
</dbReference>
<proteinExistence type="predicted"/>
<dbReference type="KEGG" id="fes:HER31_08060"/>
<dbReference type="AlphaFoldDB" id="A0A6H1UGB0"/>
<sequence>MRPALSPNTIVPLQQWQSLPSGEWLQQQVEANLSDWLPRLFGYHLLKLGPLASQLSSSACPIQHQISLANNDGSVHADLNALPFQQGTIDACIASFCLEFDQDPHRILREIDRVMICGGHLVLIGFNGFSPLGIGYMLPHLRKRPPWNGRLFNPSRVEDWLGVLGYRILETEPVTLHSFLAKPERYSLVRQALELSLPKWGSVYMIVARKTDCPLTPVRKKWRVPRPTVLNPIADLASFDRDKSRASNQEVD</sequence>
<accession>A0A6H1UGB0</accession>
<dbReference type="GO" id="GO:0032259">
    <property type="term" value="P:methylation"/>
    <property type="evidence" value="ECO:0007669"/>
    <property type="project" value="UniProtKB-KW"/>
</dbReference>
<reference evidence="2 3" key="1">
    <citation type="submission" date="2020-04" db="EMBL/GenBank/DDBJ databases">
        <title>Ferrimonas sp. S7 isolated from sea water.</title>
        <authorList>
            <person name="Bae S.S."/>
            <person name="Baek K."/>
        </authorList>
    </citation>
    <scope>NUCLEOTIDE SEQUENCE [LARGE SCALE GENOMIC DNA]</scope>
    <source>
        <strain evidence="2 3">S7</strain>
    </source>
</reference>
<dbReference type="RefSeq" id="WP_168660093.1">
    <property type="nucleotide sequence ID" value="NZ_CP051180.1"/>
</dbReference>
<dbReference type="GO" id="GO:0008757">
    <property type="term" value="F:S-adenosylmethionine-dependent methyltransferase activity"/>
    <property type="evidence" value="ECO:0007669"/>
    <property type="project" value="InterPro"/>
</dbReference>
<keyword evidence="2" id="KW-0808">Transferase</keyword>
<organism evidence="2 3">
    <name type="scientific">Ferrimonas lipolytica</name>
    <dbReference type="NCBI Taxonomy" id="2724191"/>
    <lineage>
        <taxon>Bacteria</taxon>
        <taxon>Pseudomonadati</taxon>
        <taxon>Pseudomonadota</taxon>
        <taxon>Gammaproteobacteria</taxon>
        <taxon>Alteromonadales</taxon>
        <taxon>Ferrimonadaceae</taxon>
        <taxon>Ferrimonas</taxon>
    </lineage>
</organism>
<evidence type="ECO:0000313" key="3">
    <source>
        <dbReference type="Proteomes" id="UP000501602"/>
    </source>
</evidence>
<evidence type="ECO:0000259" key="1">
    <source>
        <dbReference type="Pfam" id="PF08241"/>
    </source>
</evidence>
<dbReference type="InterPro" id="IPR013216">
    <property type="entry name" value="Methyltransf_11"/>
</dbReference>
<protein>
    <submittedName>
        <fullName evidence="2">Methyltransferase domain-containing protein</fullName>
    </submittedName>
</protein>
<evidence type="ECO:0000313" key="2">
    <source>
        <dbReference type="EMBL" id="QIZ76832.1"/>
    </source>
</evidence>
<gene>
    <name evidence="2" type="ORF">HER31_08060</name>
</gene>
<dbReference type="SUPFAM" id="SSF53335">
    <property type="entry name" value="S-adenosyl-L-methionine-dependent methyltransferases"/>
    <property type="match status" value="1"/>
</dbReference>
<keyword evidence="2" id="KW-0489">Methyltransferase</keyword>
<feature type="domain" description="Methyltransferase type 11" evidence="1">
    <location>
        <begin position="71"/>
        <end position="123"/>
    </location>
</feature>
<dbReference type="Gene3D" id="3.40.50.150">
    <property type="entry name" value="Vaccinia Virus protein VP39"/>
    <property type="match status" value="1"/>
</dbReference>
<dbReference type="Proteomes" id="UP000501602">
    <property type="component" value="Chromosome"/>
</dbReference>
<keyword evidence="3" id="KW-1185">Reference proteome</keyword>